<evidence type="ECO:0000313" key="3">
    <source>
        <dbReference type="Proteomes" id="UP000033618"/>
    </source>
</evidence>
<name>A0A0F5K323_9BURK</name>
<gene>
    <name evidence="2" type="ORF">WM40_07275</name>
</gene>
<dbReference type="RefSeq" id="WP_024904153.1">
    <property type="nucleotide sequence ID" value="NZ_CADFGU010000003.1"/>
</dbReference>
<organism evidence="2 3">
    <name type="scientific">Robbsia andropogonis</name>
    <dbReference type="NCBI Taxonomy" id="28092"/>
    <lineage>
        <taxon>Bacteria</taxon>
        <taxon>Pseudomonadati</taxon>
        <taxon>Pseudomonadota</taxon>
        <taxon>Betaproteobacteria</taxon>
        <taxon>Burkholderiales</taxon>
        <taxon>Burkholderiaceae</taxon>
        <taxon>Robbsia</taxon>
    </lineage>
</organism>
<dbReference type="Pfam" id="PF19267">
    <property type="entry name" value="CIS_spike_tip"/>
    <property type="match status" value="1"/>
</dbReference>
<protein>
    <submittedName>
        <fullName evidence="2">Uncharacterized protein</fullName>
    </submittedName>
</protein>
<feature type="region of interest" description="Disordered" evidence="1">
    <location>
        <begin position="121"/>
        <end position="151"/>
    </location>
</feature>
<proteinExistence type="predicted"/>
<reference evidence="2 3" key="1">
    <citation type="submission" date="2015-03" db="EMBL/GenBank/DDBJ databases">
        <title>Draft Genome Sequence of Burkholderia andropogonis type strain ICMP2807, isolated from Sorghum bicolor.</title>
        <authorList>
            <person name="Lopes-Santos L."/>
            <person name="Castro D.B."/>
            <person name="Ottoboni L.M."/>
            <person name="Park D."/>
            <person name="Weirc B.S."/>
            <person name="Destefano S.A."/>
        </authorList>
    </citation>
    <scope>NUCLEOTIDE SEQUENCE [LARGE SCALE GENOMIC DNA]</scope>
    <source>
        <strain evidence="2 3">ICMP2807</strain>
    </source>
</reference>
<comment type="caution">
    <text evidence="2">The sequence shown here is derived from an EMBL/GenBank/DDBJ whole genome shotgun (WGS) entry which is preliminary data.</text>
</comment>
<dbReference type="PATRIC" id="fig|28092.6.peg.1720"/>
<evidence type="ECO:0000256" key="1">
    <source>
        <dbReference type="SAM" id="MobiDB-lite"/>
    </source>
</evidence>
<dbReference type="InterPro" id="IPR045362">
    <property type="entry name" value="CIS_spike_tip"/>
</dbReference>
<sequence>MNDVGEVLVNGDRVVMAINDRTVSLVPSRPVGKLTAHTAGSGQEFVKIDGALICVDGVETSASAEAVYQSGQFGVPPGIAGKLVLHVKRGEISRCDFFTINGKAVLWRSGKEVGVDGKVTAKATAPPKSPAAIPEPDQRSHYEGSGDVEQSQQAFVTVTF</sequence>
<keyword evidence="3" id="KW-1185">Reference proteome</keyword>
<dbReference type="EMBL" id="LAQU01000005">
    <property type="protein sequence ID" value="KKB64269.1"/>
    <property type="molecule type" value="Genomic_DNA"/>
</dbReference>
<dbReference type="Proteomes" id="UP000033618">
    <property type="component" value="Unassembled WGS sequence"/>
</dbReference>
<dbReference type="AlphaFoldDB" id="A0A0F5K323"/>
<evidence type="ECO:0000313" key="2">
    <source>
        <dbReference type="EMBL" id="KKB64269.1"/>
    </source>
</evidence>
<accession>A0A0F5K323</accession>
<feature type="compositionally biased region" description="Low complexity" evidence="1">
    <location>
        <begin position="121"/>
        <end position="134"/>
    </location>
</feature>